<dbReference type="PIRSF" id="PIRSF000097">
    <property type="entry name" value="AKR"/>
    <property type="match status" value="1"/>
</dbReference>
<dbReference type="InterPro" id="IPR036812">
    <property type="entry name" value="NAD(P)_OxRdtase_dom_sf"/>
</dbReference>
<feature type="domain" description="NADP-dependent oxidoreductase" evidence="5">
    <location>
        <begin position="18"/>
        <end position="284"/>
    </location>
</feature>
<gene>
    <name evidence="6" type="ORF">DACRYDRAFT_14594</name>
</gene>
<dbReference type="PROSITE" id="PS00798">
    <property type="entry name" value="ALDOKETO_REDUCTASE_1"/>
    <property type="match status" value="1"/>
</dbReference>
<organism evidence="6 7">
    <name type="scientific">Dacryopinax primogenitus (strain DJM 731)</name>
    <name type="common">Brown rot fungus</name>
    <dbReference type="NCBI Taxonomy" id="1858805"/>
    <lineage>
        <taxon>Eukaryota</taxon>
        <taxon>Fungi</taxon>
        <taxon>Dikarya</taxon>
        <taxon>Basidiomycota</taxon>
        <taxon>Agaricomycotina</taxon>
        <taxon>Dacrymycetes</taxon>
        <taxon>Dacrymycetales</taxon>
        <taxon>Dacrymycetaceae</taxon>
        <taxon>Dacryopinax</taxon>
    </lineage>
</organism>
<dbReference type="RefSeq" id="XP_040630361.1">
    <property type="nucleotide sequence ID" value="XM_040771047.1"/>
</dbReference>
<dbReference type="Gene3D" id="3.20.20.100">
    <property type="entry name" value="NADP-dependent oxidoreductase domain"/>
    <property type="match status" value="1"/>
</dbReference>
<evidence type="ECO:0000256" key="3">
    <source>
        <dbReference type="PIRSR" id="PIRSR000097-2"/>
    </source>
</evidence>
<name>M5GBM9_DACPD</name>
<evidence type="ECO:0000313" key="7">
    <source>
        <dbReference type="Proteomes" id="UP000030653"/>
    </source>
</evidence>
<dbReference type="OrthoDB" id="416253at2759"/>
<dbReference type="FunFam" id="3.20.20.100:FF:000002">
    <property type="entry name" value="2,5-diketo-D-gluconic acid reductase A"/>
    <property type="match status" value="1"/>
</dbReference>
<dbReference type="OMA" id="LCNYANE"/>
<evidence type="ECO:0000256" key="1">
    <source>
        <dbReference type="ARBA" id="ARBA00023002"/>
    </source>
</evidence>
<evidence type="ECO:0000256" key="4">
    <source>
        <dbReference type="PIRSR" id="PIRSR000097-3"/>
    </source>
</evidence>
<dbReference type="AlphaFoldDB" id="M5GBM9"/>
<protein>
    <submittedName>
        <fullName evidence="6">Aldo/keto reductase</fullName>
    </submittedName>
</protein>
<feature type="binding site" evidence="3">
    <location>
        <position position="116"/>
    </location>
    <ligand>
        <name>substrate</name>
    </ligand>
</feature>
<dbReference type="PROSITE" id="PS00062">
    <property type="entry name" value="ALDOKETO_REDUCTASE_2"/>
    <property type="match status" value="1"/>
</dbReference>
<dbReference type="STRING" id="1858805.M5GBM9"/>
<dbReference type="Proteomes" id="UP000030653">
    <property type="component" value="Unassembled WGS sequence"/>
</dbReference>
<dbReference type="PANTHER" id="PTHR11732">
    <property type="entry name" value="ALDO/KETO REDUCTASE"/>
    <property type="match status" value="1"/>
</dbReference>
<dbReference type="HOGENOM" id="CLU_023205_0_0_1"/>
<dbReference type="InterPro" id="IPR018170">
    <property type="entry name" value="Aldo/ket_reductase_CS"/>
</dbReference>
<dbReference type="CDD" id="cd19071">
    <property type="entry name" value="AKR_AKR1-5-like"/>
    <property type="match status" value="1"/>
</dbReference>
<feature type="active site" description="Proton donor" evidence="2">
    <location>
        <position position="55"/>
    </location>
</feature>
<proteinExistence type="predicted"/>
<keyword evidence="1" id="KW-0560">Oxidoreductase</keyword>
<dbReference type="InterPro" id="IPR020471">
    <property type="entry name" value="AKR"/>
</dbReference>
<keyword evidence="7" id="KW-1185">Reference proteome</keyword>
<dbReference type="EMBL" id="JH795859">
    <property type="protein sequence ID" value="EJU03467.1"/>
    <property type="molecule type" value="Genomic_DNA"/>
</dbReference>
<evidence type="ECO:0000259" key="5">
    <source>
        <dbReference type="Pfam" id="PF00248"/>
    </source>
</evidence>
<reference evidence="6 7" key="1">
    <citation type="journal article" date="2012" name="Science">
        <title>The Paleozoic origin of enzymatic lignin decomposition reconstructed from 31 fungal genomes.</title>
        <authorList>
            <person name="Floudas D."/>
            <person name="Binder M."/>
            <person name="Riley R."/>
            <person name="Barry K."/>
            <person name="Blanchette R.A."/>
            <person name="Henrissat B."/>
            <person name="Martinez A.T."/>
            <person name="Otillar R."/>
            <person name="Spatafora J.W."/>
            <person name="Yadav J.S."/>
            <person name="Aerts A."/>
            <person name="Benoit I."/>
            <person name="Boyd A."/>
            <person name="Carlson A."/>
            <person name="Copeland A."/>
            <person name="Coutinho P.M."/>
            <person name="de Vries R.P."/>
            <person name="Ferreira P."/>
            <person name="Findley K."/>
            <person name="Foster B."/>
            <person name="Gaskell J."/>
            <person name="Glotzer D."/>
            <person name="Gorecki P."/>
            <person name="Heitman J."/>
            <person name="Hesse C."/>
            <person name="Hori C."/>
            <person name="Igarashi K."/>
            <person name="Jurgens J.A."/>
            <person name="Kallen N."/>
            <person name="Kersten P."/>
            <person name="Kohler A."/>
            <person name="Kuees U."/>
            <person name="Kumar T.K.A."/>
            <person name="Kuo A."/>
            <person name="LaButti K."/>
            <person name="Larrondo L.F."/>
            <person name="Lindquist E."/>
            <person name="Ling A."/>
            <person name="Lombard V."/>
            <person name="Lucas S."/>
            <person name="Lundell T."/>
            <person name="Martin R."/>
            <person name="McLaughlin D.J."/>
            <person name="Morgenstern I."/>
            <person name="Morin E."/>
            <person name="Murat C."/>
            <person name="Nagy L.G."/>
            <person name="Nolan M."/>
            <person name="Ohm R.A."/>
            <person name="Patyshakuliyeva A."/>
            <person name="Rokas A."/>
            <person name="Ruiz-Duenas F.J."/>
            <person name="Sabat G."/>
            <person name="Salamov A."/>
            <person name="Samejima M."/>
            <person name="Schmutz J."/>
            <person name="Slot J.C."/>
            <person name="St John F."/>
            <person name="Stenlid J."/>
            <person name="Sun H."/>
            <person name="Sun S."/>
            <person name="Syed K."/>
            <person name="Tsang A."/>
            <person name="Wiebenga A."/>
            <person name="Young D."/>
            <person name="Pisabarro A."/>
            <person name="Eastwood D.C."/>
            <person name="Martin F."/>
            <person name="Cullen D."/>
            <person name="Grigoriev I.V."/>
            <person name="Hibbett D.S."/>
        </authorList>
    </citation>
    <scope>NUCLEOTIDE SEQUENCE [LARGE SCALE GENOMIC DNA]</scope>
    <source>
        <strain evidence="6 7">DJM-731 SS1</strain>
    </source>
</reference>
<dbReference type="Pfam" id="PF00248">
    <property type="entry name" value="Aldo_ket_red"/>
    <property type="match status" value="1"/>
</dbReference>
<dbReference type="SUPFAM" id="SSF51430">
    <property type="entry name" value="NAD(P)-linked oxidoreductase"/>
    <property type="match status" value="1"/>
</dbReference>
<dbReference type="GeneID" id="63686109"/>
<accession>M5GBM9</accession>
<dbReference type="InterPro" id="IPR023210">
    <property type="entry name" value="NADP_OxRdtase_dom"/>
</dbReference>
<dbReference type="GO" id="GO:0016616">
    <property type="term" value="F:oxidoreductase activity, acting on the CH-OH group of donors, NAD or NADP as acceptor"/>
    <property type="evidence" value="ECO:0007669"/>
    <property type="project" value="UniProtKB-ARBA"/>
</dbReference>
<evidence type="ECO:0000313" key="6">
    <source>
        <dbReference type="EMBL" id="EJU03467.1"/>
    </source>
</evidence>
<feature type="site" description="Lowers pKa of active site Tyr" evidence="4">
    <location>
        <position position="80"/>
    </location>
</feature>
<sequence>MSTIPIRTLNNGVKMPAIGLGCWSGTTPEEQAKSEPWILTALENGYRHLDTAYGYHTEKYVGNAVRRSGIPREEIFITTKLPSNHHARVAESLEESLERAGLDYFDLLTTTQYLMHWPMAFHYRPDGSKRADGKPDLDEETTFSKTWADMEKLVGTGKVRAIGISNFSVQNLDILLKDAKIVPAVNQVELHPLLAQNELVKYCLDRGIMLTAYSPTGYAQVREHPEVIKVASKHNASPAQISLAWHLARGYTACPKSTDSGRQKENLNRPTLDKEDMDILNSIDENVHLCNYGPPPLVSGWTYEQLGWSRPYKEKN</sequence>
<dbReference type="PRINTS" id="PR00069">
    <property type="entry name" value="ALDKETRDTASE"/>
</dbReference>
<evidence type="ECO:0000256" key="2">
    <source>
        <dbReference type="PIRSR" id="PIRSR000097-1"/>
    </source>
</evidence>